<accession>A0AAC9GJE3</accession>
<reference evidence="1 2" key="1">
    <citation type="submission" date="2016-08" db="EMBL/GenBank/DDBJ databases">
        <title>Complete genome sequence of Flavobacterium johnsoniae strain GSE09, a volatile-producing biocontrol agent isolated from cucumber (Cucumis sativus).</title>
        <authorList>
            <person name="Jeong J.-J."/>
            <person name="Oh J.Y."/>
            <person name="Jim Y.J."/>
            <person name="Sang M.K."/>
            <person name="Kim K.D."/>
        </authorList>
    </citation>
    <scope>NUCLEOTIDE SEQUENCE [LARGE SCALE GENOMIC DNA]</scope>
    <source>
        <strain evidence="1 2">GSE09</strain>
    </source>
</reference>
<evidence type="ECO:0000313" key="2">
    <source>
        <dbReference type="Proteomes" id="UP000093276"/>
    </source>
</evidence>
<dbReference type="EMBL" id="CP016907">
    <property type="protein sequence ID" value="AOC96213.1"/>
    <property type="molecule type" value="Genomic_DNA"/>
</dbReference>
<protein>
    <submittedName>
        <fullName evidence="1">Uncharacterized protein</fullName>
    </submittedName>
</protein>
<sequence>MFIQFILKSFVQKTISIMNPFSQTRDHHKYKKTTHKTIGCFVIYLKKTQKIIEIKTLKIFLNRKK</sequence>
<dbReference type="Proteomes" id="UP000093276">
    <property type="component" value="Chromosome"/>
</dbReference>
<gene>
    <name evidence="1" type="ORF">BB050_03123</name>
</gene>
<evidence type="ECO:0000313" key="1">
    <source>
        <dbReference type="EMBL" id="AOC96213.1"/>
    </source>
</evidence>
<name>A0AAC9GJE3_9FLAO</name>
<organism evidence="1 2">
    <name type="scientific">Flavobacterium anhuiense</name>
    <dbReference type="NCBI Taxonomy" id="459526"/>
    <lineage>
        <taxon>Bacteria</taxon>
        <taxon>Pseudomonadati</taxon>
        <taxon>Bacteroidota</taxon>
        <taxon>Flavobacteriia</taxon>
        <taxon>Flavobacteriales</taxon>
        <taxon>Flavobacteriaceae</taxon>
        <taxon>Flavobacterium</taxon>
    </lineage>
</organism>
<proteinExistence type="predicted"/>
<dbReference type="AlphaFoldDB" id="A0AAC9GJE3"/>
<dbReference type="KEGG" id="fjg:BB050_03123"/>